<name>A0A4R8IIU7_9FLAO</name>
<keyword evidence="1" id="KW-0472">Membrane</keyword>
<proteinExistence type="predicted"/>
<organism evidence="2 3">
    <name type="scientific">Epilithonimonas xixisoli</name>
    <dbReference type="NCBI Taxonomy" id="1476462"/>
    <lineage>
        <taxon>Bacteria</taxon>
        <taxon>Pseudomonadati</taxon>
        <taxon>Bacteroidota</taxon>
        <taxon>Flavobacteriia</taxon>
        <taxon>Flavobacteriales</taxon>
        <taxon>Weeksellaceae</taxon>
        <taxon>Chryseobacterium group</taxon>
        <taxon>Epilithonimonas</taxon>
    </lineage>
</organism>
<gene>
    <name evidence="2" type="ORF">B0I22_0915</name>
</gene>
<evidence type="ECO:0000313" key="2">
    <source>
        <dbReference type="EMBL" id="TDX86765.1"/>
    </source>
</evidence>
<accession>A0A4R8IIU7</accession>
<evidence type="ECO:0000313" key="3">
    <source>
        <dbReference type="Proteomes" id="UP000295313"/>
    </source>
</evidence>
<protein>
    <submittedName>
        <fullName evidence="2">Uncharacterized protein</fullName>
    </submittedName>
</protein>
<dbReference type="Proteomes" id="UP000295313">
    <property type="component" value="Unassembled WGS sequence"/>
</dbReference>
<sequence>MFNFKIRLLDFFYIGIIVLLSFIISILIRKIYAIKKNHQRKLTELYQKLALLNSVTKQDELKLQLNQDFSTKIENAKLRLNEDIFDLQMDVFRKISEN</sequence>
<keyword evidence="1" id="KW-0812">Transmembrane</keyword>
<keyword evidence="1" id="KW-1133">Transmembrane helix</keyword>
<evidence type="ECO:0000256" key="1">
    <source>
        <dbReference type="SAM" id="Phobius"/>
    </source>
</evidence>
<dbReference type="EMBL" id="SOEO01000001">
    <property type="protein sequence ID" value="TDX86765.1"/>
    <property type="molecule type" value="Genomic_DNA"/>
</dbReference>
<keyword evidence="3" id="KW-1185">Reference proteome</keyword>
<comment type="caution">
    <text evidence="2">The sequence shown here is derived from an EMBL/GenBank/DDBJ whole genome shotgun (WGS) entry which is preliminary data.</text>
</comment>
<dbReference type="AlphaFoldDB" id="A0A4R8IIU7"/>
<feature type="transmembrane region" description="Helical" evidence="1">
    <location>
        <begin position="12"/>
        <end position="32"/>
    </location>
</feature>
<reference evidence="2 3" key="1">
    <citation type="submission" date="2019-03" db="EMBL/GenBank/DDBJ databases">
        <title>Genomic Encyclopedia of Type Strains, Phase III (KMG-III): the genomes of soil and plant-associated and newly described type strains.</title>
        <authorList>
            <person name="Whitman W."/>
        </authorList>
    </citation>
    <scope>NUCLEOTIDE SEQUENCE [LARGE SCALE GENOMIC DNA]</scope>
    <source>
        <strain evidence="2 3">CGMCC 1.12802</strain>
    </source>
</reference>